<evidence type="ECO:0000256" key="1">
    <source>
        <dbReference type="SAM" id="Phobius"/>
    </source>
</evidence>
<dbReference type="EMBL" id="RAQJ01000004">
    <property type="protein sequence ID" value="RKE92277.1"/>
    <property type="molecule type" value="Genomic_DNA"/>
</dbReference>
<proteinExistence type="predicted"/>
<keyword evidence="1" id="KW-1133">Transmembrane helix</keyword>
<dbReference type="OrthoDB" id="117053at2"/>
<organism evidence="2 3">
    <name type="scientific">Ichthyenterobacterium magnum</name>
    <dbReference type="NCBI Taxonomy" id="1230530"/>
    <lineage>
        <taxon>Bacteria</taxon>
        <taxon>Pseudomonadati</taxon>
        <taxon>Bacteroidota</taxon>
        <taxon>Flavobacteriia</taxon>
        <taxon>Flavobacteriales</taxon>
        <taxon>Flavobacteriaceae</taxon>
        <taxon>Ichthyenterobacterium</taxon>
    </lineage>
</organism>
<accession>A0A420DGS1</accession>
<comment type="caution">
    <text evidence="2">The sequence shown here is derived from an EMBL/GenBank/DDBJ whole genome shotgun (WGS) entry which is preliminary data.</text>
</comment>
<dbReference type="Proteomes" id="UP000284892">
    <property type="component" value="Unassembled WGS sequence"/>
</dbReference>
<dbReference type="RefSeq" id="WP_120201830.1">
    <property type="nucleotide sequence ID" value="NZ_RAQJ01000004.1"/>
</dbReference>
<dbReference type="AlphaFoldDB" id="A0A420DGS1"/>
<reference evidence="2 3" key="1">
    <citation type="submission" date="2018-09" db="EMBL/GenBank/DDBJ databases">
        <title>Genomic Encyclopedia of Archaeal and Bacterial Type Strains, Phase II (KMG-II): from individual species to whole genera.</title>
        <authorList>
            <person name="Goeker M."/>
        </authorList>
    </citation>
    <scope>NUCLEOTIDE SEQUENCE [LARGE SCALE GENOMIC DNA]</scope>
    <source>
        <strain evidence="2 3">DSM 26283</strain>
    </source>
</reference>
<evidence type="ECO:0000313" key="3">
    <source>
        <dbReference type="Proteomes" id="UP000284892"/>
    </source>
</evidence>
<feature type="transmembrane region" description="Helical" evidence="1">
    <location>
        <begin position="167"/>
        <end position="188"/>
    </location>
</feature>
<evidence type="ECO:0000313" key="2">
    <source>
        <dbReference type="EMBL" id="RKE92277.1"/>
    </source>
</evidence>
<keyword evidence="1" id="KW-0812">Transmembrane</keyword>
<protein>
    <submittedName>
        <fullName evidence="2">Uncharacterized protein</fullName>
    </submittedName>
</protein>
<keyword evidence="3" id="KW-1185">Reference proteome</keyword>
<sequence>MRRKQVKQFINTKWFPSFLKSNIREFLDWFVLKVNATKPFIPIIEEGLSYTKNKNIVNIDFNLGAGIKTVTPFLDAELSTENLKIKKFNTEKNGLYTCINSFHQLNQEEAKQVLTQIAISQNPVVILEGNNDSLWQIVGMTFFVPLSVLIMSPFVKPFRWSRILFTYLIPILPFVIMIDGCIALLKLYNPKDLEELTSDIIIGNYKWEFGKKDNGRGGKIMYLIGHKTL</sequence>
<name>A0A420DGS1_9FLAO</name>
<gene>
    <name evidence="2" type="ORF">BXY80_2195</name>
</gene>
<keyword evidence="1" id="KW-0472">Membrane</keyword>
<feature type="transmembrane region" description="Helical" evidence="1">
    <location>
        <begin position="134"/>
        <end position="155"/>
    </location>
</feature>